<reference evidence="2 3" key="1">
    <citation type="submission" date="2018-08" db="EMBL/GenBank/DDBJ databases">
        <title>A genome reference for cultivated species of the human gut microbiota.</title>
        <authorList>
            <person name="Zou Y."/>
            <person name="Xue W."/>
            <person name="Luo G."/>
        </authorList>
    </citation>
    <scope>NUCLEOTIDE SEQUENCE [LARGE SCALE GENOMIC DNA]</scope>
    <source>
        <strain evidence="2 3">AM23-22</strain>
    </source>
</reference>
<evidence type="ECO:0000313" key="2">
    <source>
        <dbReference type="EMBL" id="RHF89755.1"/>
    </source>
</evidence>
<dbReference type="AlphaFoldDB" id="A0A414R9S1"/>
<comment type="caution">
    <text evidence="2">The sequence shown here is derived from an EMBL/GenBank/DDBJ whole genome shotgun (WGS) entry which is preliminary data.</text>
</comment>
<dbReference type="InterPro" id="IPR012654">
    <property type="entry name" value="CHP02391"/>
</dbReference>
<sequence>MNNKIIDQQQLMALCGVLGDTYNGFTKNELSKLLQQSNINLVDDGSFNNGYIYRTGLNKKDWLYNCLCNEINTTKSLNKVYDFLEKAFNPVSFTEESKREKYHTLLEKVNKVLLMAGLNINNEGKIKQVEVARTLDEVDRRVNSLKKQLYNRAIHKEVQKYCIADYLKEDYFDAVFEAAKGLAERVREITGLKLDGGKLFDTAFSTKDPYIFFNSLQTESERSEFIGLKELLSSIFHLVRNKAAHTPKINWWVEETMALDVLTLISFAHKYLDKCYKMPNK</sequence>
<organism evidence="2 3">
    <name type="scientific">Eubacterium ventriosum</name>
    <dbReference type="NCBI Taxonomy" id="39496"/>
    <lineage>
        <taxon>Bacteria</taxon>
        <taxon>Bacillati</taxon>
        <taxon>Bacillota</taxon>
        <taxon>Clostridia</taxon>
        <taxon>Eubacteriales</taxon>
        <taxon>Eubacteriaceae</taxon>
        <taxon>Eubacterium</taxon>
    </lineage>
</organism>
<dbReference type="RefSeq" id="WP_118231506.1">
    <property type="nucleotide sequence ID" value="NZ_CATWJF010000012.1"/>
</dbReference>
<evidence type="ECO:0000313" key="3">
    <source>
        <dbReference type="Proteomes" id="UP000286186"/>
    </source>
</evidence>
<accession>A0A414R9S1</accession>
<dbReference type="EMBL" id="QRHR01000003">
    <property type="protein sequence ID" value="RHF89755.1"/>
    <property type="molecule type" value="Genomic_DNA"/>
</dbReference>
<proteinExistence type="predicted"/>
<gene>
    <name evidence="2" type="ORF">DW652_04605</name>
</gene>
<protein>
    <submittedName>
        <fullName evidence="2">TIGR02391 family protein</fullName>
    </submittedName>
</protein>
<dbReference type="NCBIfam" id="TIGR02391">
    <property type="entry name" value="hypoth_ymh"/>
    <property type="match status" value="1"/>
</dbReference>
<evidence type="ECO:0000259" key="1">
    <source>
        <dbReference type="Pfam" id="PF09509"/>
    </source>
</evidence>
<dbReference type="Pfam" id="PF09509">
    <property type="entry name" value="Hypoth_Ymh"/>
    <property type="match status" value="1"/>
</dbReference>
<name>A0A414R9S1_9FIRM</name>
<feature type="domain" description="Conserved hypothetical protein CHP02391" evidence="1">
    <location>
        <begin position="153"/>
        <end position="271"/>
    </location>
</feature>
<dbReference type="Proteomes" id="UP000286186">
    <property type="component" value="Unassembled WGS sequence"/>
</dbReference>